<feature type="domain" description="Pyridoxamine kinase/Phosphomethylpyrimidine kinase" evidence="15">
    <location>
        <begin position="64"/>
        <end position="231"/>
    </location>
</feature>
<organism evidence="16 17">
    <name type="scientific">Limulus polyphemus</name>
    <name type="common">Atlantic horseshoe crab</name>
    <dbReference type="NCBI Taxonomy" id="6850"/>
    <lineage>
        <taxon>Eukaryota</taxon>
        <taxon>Metazoa</taxon>
        <taxon>Ecdysozoa</taxon>
        <taxon>Arthropoda</taxon>
        <taxon>Chelicerata</taxon>
        <taxon>Merostomata</taxon>
        <taxon>Xiphosura</taxon>
        <taxon>Limulidae</taxon>
        <taxon>Limulus</taxon>
    </lineage>
</organism>
<evidence type="ECO:0000256" key="12">
    <source>
        <dbReference type="ARBA" id="ARBA00047310"/>
    </source>
</evidence>
<dbReference type="InterPro" id="IPR013749">
    <property type="entry name" value="PM/HMP-P_kinase-1"/>
</dbReference>
<evidence type="ECO:0000256" key="14">
    <source>
        <dbReference type="ARBA" id="ARBA00048524"/>
    </source>
</evidence>
<dbReference type="RefSeq" id="XP_013788568.1">
    <property type="nucleotide sequence ID" value="XM_013933114.2"/>
</dbReference>
<name>A0ABM1BTX0_LIMPO</name>
<comment type="catalytic activity">
    <reaction evidence="14">
        <text>pyridoxine + ATP = pyridoxine 5'-phosphate + ADP + H(+)</text>
        <dbReference type="Rhea" id="RHEA:25108"/>
        <dbReference type="ChEBI" id="CHEBI:15378"/>
        <dbReference type="ChEBI" id="CHEBI:16709"/>
        <dbReference type="ChEBI" id="CHEBI:30616"/>
        <dbReference type="ChEBI" id="CHEBI:58589"/>
        <dbReference type="ChEBI" id="CHEBI:456216"/>
        <dbReference type="EC" id="2.7.1.35"/>
    </reaction>
    <physiologicalReaction direction="left-to-right" evidence="14">
        <dbReference type="Rhea" id="RHEA:25109"/>
    </physiologicalReaction>
</comment>
<evidence type="ECO:0000256" key="11">
    <source>
        <dbReference type="ARBA" id="ARBA00032808"/>
    </source>
</evidence>
<evidence type="ECO:0000259" key="15">
    <source>
        <dbReference type="Pfam" id="PF08543"/>
    </source>
</evidence>
<accession>A0ABM1BTX0</accession>
<evidence type="ECO:0000256" key="6">
    <source>
        <dbReference type="ARBA" id="ARBA00018134"/>
    </source>
</evidence>
<comment type="pathway">
    <text evidence="2">Cofactor metabolism; pyridoxal 5'-phosphate salvage; pyridoxine 5'-phosphate from pyridoxine: step 1/1.</text>
</comment>
<reference evidence="17" key="1">
    <citation type="submission" date="2025-08" db="UniProtKB">
        <authorList>
            <consortium name="RefSeq"/>
        </authorList>
    </citation>
    <scope>IDENTIFICATION</scope>
    <source>
        <tissue evidence="17">Muscle</tissue>
    </source>
</reference>
<dbReference type="Gene3D" id="3.40.1190.20">
    <property type="match status" value="1"/>
</dbReference>
<keyword evidence="7" id="KW-0808">Transferase</keyword>
<evidence type="ECO:0000256" key="10">
    <source>
        <dbReference type="ARBA" id="ARBA00022840"/>
    </source>
</evidence>
<dbReference type="InterPro" id="IPR004625">
    <property type="entry name" value="PyrdxlKinase"/>
</dbReference>
<evidence type="ECO:0000313" key="17">
    <source>
        <dbReference type="RefSeq" id="XP_013788568.1"/>
    </source>
</evidence>
<keyword evidence="10" id="KW-0067">ATP-binding</keyword>
<comment type="catalytic activity">
    <reaction evidence="12">
        <text>pyridoxamine + ATP = pyridoxamine 5'-phosphate + ADP + H(+)</text>
        <dbReference type="Rhea" id="RHEA:25104"/>
        <dbReference type="ChEBI" id="CHEBI:15378"/>
        <dbReference type="ChEBI" id="CHEBI:30616"/>
        <dbReference type="ChEBI" id="CHEBI:57761"/>
        <dbReference type="ChEBI" id="CHEBI:58451"/>
        <dbReference type="ChEBI" id="CHEBI:456216"/>
        <dbReference type="EC" id="2.7.1.35"/>
    </reaction>
    <physiologicalReaction direction="left-to-right" evidence="12">
        <dbReference type="Rhea" id="RHEA:25105"/>
    </physiologicalReaction>
</comment>
<comment type="pathway">
    <text evidence="3">Cofactor metabolism; pyridoxal 5'-phosphate salvage; pyridoxal 5'-phosphate from pyridoxal: step 1/1.</text>
</comment>
<dbReference type="EC" id="2.7.1.35" evidence="5"/>
<keyword evidence="8" id="KW-0547">Nucleotide-binding</keyword>
<dbReference type="CDD" id="cd01173">
    <property type="entry name" value="pyridoxal_pyridoxamine_kinase"/>
    <property type="match status" value="1"/>
</dbReference>
<proteinExistence type="inferred from homology"/>
<evidence type="ECO:0000256" key="2">
    <source>
        <dbReference type="ARBA" id="ARBA00004835"/>
    </source>
</evidence>
<keyword evidence="9" id="KW-0418">Kinase</keyword>
<evidence type="ECO:0000256" key="9">
    <source>
        <dbReference type="ARBA" id="ARBA00022777"/>
    </source>
</evidence>
<dbReference type="InterPro" id="IPR029056">
    <property type="entry name" value="Ribokinase-like"/>
</dbReference>
<sequence>ILGFEVDTINSVQLSNHTGYKYWKGQILDAEELGEIFDGLKLNHLQRYTHLLTGYVGCVSFLGKVLEVVKELKEKNPDLMYVCDPVMGDNGKMYVPEDLLPVYRDQLTPLADIVTPNQFEAELLTGIKIKTRSDVVRAMEVLHMRGIPTVVISSTELGSDNVLVALGSSNKNGKKIQVQLEIPQLPAVFTGTGDLFTALLLAWMTRTQHDLKVACEKTVNTLQDVLKKTYAHAKEMCGSEDKFNSELLELKLIQSREFIENPTTHIEACIV</sequence>
<evidence type="ECO:0000256" key="7">
    <source>
        <dbReference type="ARBA" id="ARBA00022679"/>
    </source>
</evidence>
<comment type="catalytic activity">
    <reaction evidence="13">
        <text>pyridoxal + ATP = pyridoxal 5'-phosphate + ADP + H(+)</text>
        <dbReference type="Rhea" id="RHEA:10224"/>
        <dbReference type="ChEBI" id="CHEBI:15378"/>
        <dbReference type="ChEBI" id="CHEBI:17310"/>
        <dbReference type="ChEBI" id="CHEBI:30616"/>
        <dbReference type="ChEBI" id="CHEBI:456216"/>
        <dbReference type="ChEBI" id="CHEBI:597326"/>
        <dbReference type="EC" id="2.7.1.35"/>
    </reaction>
    <physiologicalReaction direction="left-to-right" evidence="13">
        <dbReference type="Rhea" id="RHEA:10225"/>
    </physiologicalReaction>
</comment>
<comment type="pathway">
    <text evidence="1">Cofactor metabolism; pyridoxal 5'-phosphate salvage; pyridoxamine 5'-phosphate from pyridoxamine: step 1/1.</text>
</comment>
<evidence type="ECO:0000256" key="13">
    <source>
        <dbReference type="ARBA" id="ARBA00047377"/>
    </source>
</evidence>
<evidence type="ECO:0000256" key="5">
    <source>
        <dbReference type="ARBA" id="ARBA00012104"/>
    </source>
</evidence>
<evidence type="ECO:0000256" key="4">
    <source>
        <dbReference type="ARBA" id="ARBA00008805"/>
    </source>
</evidence>
<evidence type="ECO:0000256" key="1">
    <source>
        <dbReference type="ARBA" id="ARBA00004750"/>
    </source>
</evidence>
<dbReference type="PANTHER" id="PTHR10534:SF2">
    <property type="entry name" value="PYRIDOXAL KINASE"/>
    <property type="match status" value="1"/>
</dbReference>
<dbReference type="SUPFAM" id="SSF53613">
    <property type="entry name" value="Ribokinase-like"/>
    <property type="match status" value="1"/>
</dbReference>
<dbReference type="Pfam" id="PF08543">
    <property type="entry name" value="Phos_pyr_kin"/>
    <property type="match status" value="1"/>
</dbReference>
<gene>
    <name evidence="17" type="primary">LOC106472462</name>
</gene>
<evidence type="ECO:0000256" key="3">
    <source>
        <dbReference type="ARBA" id="ARBA00005210"/>
    </source>
</evidence>
<evidence type="ECO:0000313" key="16">
    <source>
        <dbReference type="Proteomes" id="UP000694941"/>
    </source>
</evidence>
<comment type="similarity">
    <text evidence="4">Belongs to the pyridoxine kinase family.</text>
</comment>
<feature type="non-terminal residue" evidence="17">
    <location>
        <position position="1"/>
    </location>
</feature>
<protein>
    <recommendedName>
        <fullName evidence="6">Pyridoxal kinase</fullName>
        <ecNumber evidence="5">2.7.1.35</ecNumber>
    </recommendedName>
    <alternativeName>
        <fullName evidence="11">Pyridoxine kinase</fullName>
    </alternativeName>
</protein>
<dbReference type="PANTHER" id="PTHR10534">
    <property type="entry name" value="PYRIDOXAL KINASE"/>
    <property type="match status" value="1"/>
</dbReference>
<dbReference type="NCBIfam" id="TIGR00687">
    <property type="entry name" value="pyridox_kin"/>
    <property type="match status" value="1"/>
</dbReference>
<keyword evidence="16" id="KW-1185">Reference proteome</keyword>
<evidence type="ECO:0000256" key="8">
    <source>
        <dbReference type="ARBA" id="ARBA00022741"/>
    </source>
</evidence>
<dbReference type="Proteomes" id="UP000694941">
    <property type="component" value="Unplaced"/>
</dbReference>
<dbReference type="GeneID" id="106472462"/>